<evidence type="ECO:0000256" key="1">
    <source>
        <dbReference type="ARBA" id="ARBA00004141"/>
    </source>
</evidence>
<evidence type="ECO:0000313" key="12">
    <source>
        <dbReference type="Proteomes" id="UP000600171"/>
    </source>
</evidence>
<evidence type="ECO:0000256" key="4">
    <source>
        <dbReference type="ARBA" id="ARBA00022692"/>
    </source>
</evidence>
<dbReference type="RefSeq" id="WP_188358491.1">
    <property type="nucleotide sequence ID" value="NZ_BMDC01000001.1"/>
</dbReference>
<evidence type="ECO:0000256" key="3">
    <source>
        <dbReference type="ARBA" id="ARBA00022448"/>
    </source>
</evidence>
<evidence type="ECO:0000256" key="7">
    <source>
        <dbReference type="ARBA" id="ARBA00023010"/>
    </source>
</evidence>
<keyword evidence="8 10" id="KW-0472">Membrane</keyword>
<dbReference type="InterPro" id="IPR004692">
    <property type="entry name" value="SecG"/>
</dbReference>
<dbReference type="Proteomes" id="UP000600171">
    <property type="component" value="Unassembled WGS sequence"/>
</dbReference>
<accession>A0A917ILL7</accession>
<name>A0A917ILL7_9MICC</name>
<comment type="similarity">
    <text evidence="2 10">Belongs to the SecG family.</text>
</comment>
<keyword evidence="5 10" id="KW-0653">Protein transport</keyword>
<dbReference type="PRINTS" id="PR01651">
    <property type="entry name" value="SECGEXPORT"/>
</dbReference>
<dbReference type="GO" id="GO:0009306">
    <property type="term" value="P:protein secretion"/>
    <property type="evidence" value="ECO:0007669"/>
    <property type="project" value="UniProtKB-UniRule"/>
</dbReference>
<evidence type="ECO:0000256" key="5">
    <source>
        <dbReference type="ARBA" id="ARBA00022927"/>
    </source>
</evidence>
<keyword evidence="10" id="KW-1003">Cell membrane</keyword>
<organism evidence="11 12">
    <name type="scientific">Rothia aerolata</name>
    <dbReference type="NCBI Taxonomy" id="1812262"/>
    <lineage>
        <taxon>Bacteria</taxon>
        <taxon>Bacillati</taxon>
        <taxon>Actinomycetota</taxon>
        <taxon>Actinomycetes</taxon>
        <taxon>Micrococcales</taxon>
        <taxon>Micrococcaceae</taxon>
        <taxon>Rothia</taxon>
    </lineage>
</organism>
<evidence type="ECO:0000256" key="8">
    <source>
        <dbReference type="ARBA" id="ARBA00023136"/>
    </source>
</evidence>
<dbReference type="GO" id="GO:0015450">
    <property type="term" value="F:protein-transporting ATPase activity"/>
    <property type="evidence" value="ECO:0007669"/>
    <property type="project" value="UniProtKB-UniRule"/>
</dbReference>
<dbReference type="AlphaFoldDB" id="A0A917ILL7"/>
<protein>
    <recommendedName>
        <fullName evidence="10">Protein-export membrane protein SecG</fullName>
    </recommendedName>
</protein>
<evidence type="ECO:0000256" key="10">
    <source>
        <dbReference type="RuleBase" id="RU365087"/>
    </source>
</evidence>
<proteinExistence type="inferred from homology"/>
<keyword evidence="12" id="KW-1185">Reference proteome</keyword>
<evidence type="ECO:0000256" key="2">
    <source>
        <dbReference type="ARBA" id="ARBA00008445"/>
    </source>
</evidence>
<keyword evidence="6 10" id="KW-1133">Transmembrane helix</keyword>
<keyword evidence="7 10" id="KW-0811">Translocation</keyword>
<evidence type="ECO:0000256" key="9">
    <source>
        <dbReference type="ARBA" id="ARBA00025182"/>
    </source>
</evidence>
<dbReference type="EMBL" id="BMDC01000001">
    <property type="protein sequence ID" value="GGH57204.1"/>
    <property type="molecule type" value="Genomic_DNA"/>
</dbReference>
<reference evidence="11 12" key="1">
    <citation type="journal article" date="2014" name="Int. J. Syst. Evol. Microbiol.">
        <title>Complete genome sequence of Corynebacterium casei LMG S-19264T (=DSM 44701T), isolated from a smear-ripened cheese.</title>
        <authorList>
            <consortium name="US DOE Joint Genome Institute (JGI-PGF)"/>
            <person name="Walter F."/>
            <person name="Albersmeier A."/>
            <person name="Kalinowski J."/>
            <person name="Ruckert C."/>
        </authorList>
    </citation>
    <scope>NUCLEOTIDE SEQUENCE [LARGE SCALE GENOMIC DNA]</scope>
    <source>
        <strain evidence="11 12">CCM 8669</strain>
    </source>
</reference>
<evidence type="ECO:0000256" key="6">
    <source>
        <dbReference type="ARBA" id="ARBA00022989"/>
    </source>
</evidence>
<feature type="transmembrane region" description="Helical" evidence="10">
    <location>
        <begin position="6"/>
        <end position="25"/>
    </location>
</feature>
<keyword evidence="4 10" id="KW-0812">Transmembrane</keyword>
<dbReference type="GO" id="GO:0005886">
    <property type="term" value="C:plasma membrane"/>
    <property type="evidence" value="ECO:0007669"/>
    <property type="project" value="UniProtKB-SubCell"/>
</dbReference>
<feature type="transmembrane region" description="Helical" evidence="10">
    <location>
        <begin position="55"/>
        <end position="76"/>
    </location>
</feature>
<keyword evidence="3 10" id="KW-0813">Transport</keyword>
<sequence>MEILKIALMVAIAITSILTVLLVLLNRGKGGGLSDMFGGGMTTSLNSSGSASKNLVRLTVTLVVIWALLIVGYGLVMKMETGI</sequence>
<comment type="function">
    <text evidence="9 10">Involved in protein export. Participates in an early event of protein translocation.</text>
</comment>
<dbReference type="Pfam" id="PF03840">
    <property type="entry name" value="SecG"/>
    <property type="match status" value="1"/>
</dbReference>
<gene>
    <name evidence="11" type="primary">secG</name>
    <name evidence="11" type="ORF">GCM10007359_02100</name>
</gene>
<comment type="subcellular location">
    <subcellularLocation>
        <location evidence="10">Cell membrane</location>
        <topology evidence="10">Multi-pass membrane protein</topology>
    </subcellularLocation>
    <subcellularLocation>
        <location evidence="1">Membrane</location>
        <topology evidence="1">Multi-pass membrane protein</topology>
    </subcellularLocation>
</comment>
<evidence type="ECO:0000313" key="11">
    <source>
        <dbReference type="EMBL" id="GGH57204.1"/>
    </source>
</evidence>
<dbReference type="NCBIfam" id="TIGR00810">
    <property type="entry name" value="secG"/>
    <property type="match status" value="1"/>
</dbReference>
<comment type="caution">
    <text evidence="11">The sequence shown here is derived from an EMBL/GenBank/DDBJ whole genome shotgun (WGS) entry which is preliminary data.</text>
</comment>